<dbReference type="AlphaFoldDB" id="A0AAV7P789"/>
<sequence length="83" mass="9131">MSENADSLNGTSPSGVICLDECKYIRILDIFADDTCVRVNRGYLNADFSLAASLDDRERPCRRTEAIPASKRLVDCSSDIGED</sequence>
<dbReference type="Proteomes" id="UP001066276">
    <property type="component" value="Chromosome 7"/>
</dbReference>
<comment type="caution">
    <text evidence="1">The sequence shown here is derived from an EMBL/GenBank/DDBJ whole genome shotgun (WGS) entry which is preliminary data.</text>
</comment>
<keyword evidence="2" id="KW-1185">Reference proteome</keyword>
<organism evidence="1 2">
    <name type="scientific">Pleurodeles waltl</name>
    <name type="common">Iberian ribbed newt</name>
    <dbReference type="NCBI Taxonomy" id="8319"/>
    <lineage>
        <taxon>Eukaryota</taxon>
        <taxon>Metazoa</taxon>
        <taxon>Chordata</taxon>
        <taxon>Craniata</taxon>
        <taxon>Vertebrata</taxon>
        <taxon>Euteleostomi</taxon>
        <taxon>Amphibia</taxon>
        <taxon>Batrachia</taxon>
        <taxon>Caudata</taxon>
        <taxon>Salamandroidea</taxon>
        <taxon>Salamandridae</taxon>
        <taxon>Pleurodelinae</taxon>
        <taxon>Pleurodeles</taxon>
    </lineage>
</organism>
<evidence type="ECO:0000313" key="2">
    <source>
        <dbReference type="Proteomes" id="UP001066276"/>
    </source>
</evidence>
<accession>A0AAV7P789</accession>
<protein>
    <submittedName>
        <fullName evidence="1">Uncharacterized protein</fullName>
    </submittedName>
</protein>
<gene>
    <name evidence="1" type="ORF">NDU88_000935</name>
</gene>
<name>A0AAV7P789_PLEWA</name>
<reference evidence="1" key="1">
    <citation type="journal article" date="2022" name="bioRxiv">
        <title>Sequencing and chromosome-scale assembly of the giantPleurodeles waltlgenome.</title>
        <authorList>
            <person name="Brown T."/>
            <person name="Elewa A."/>
            <person name="Iarovenko S."/>
            <person name="Subramanian E."/>
            <person name="Araus A.J."/>
            <person name="Petzold A."/>
            <person name="Susuki M."/>
            <person name="Suzuki K.-i.T."/>
            <person name="Hayashi T."/>
            <person name="Toyoda A."/>
            <person name="Oliveira C."/>
            <person name="Osipova E."/>
            <person name="Leigh N.D."/>
            <person name="Simon A."/>
            <person name="Yun M.H."/>
        </authorList>
    </citation>
    <scope>NUCLEOTIDE SEQUENCE</scope>
    <source>
        <strain evidence="1">20211129_DDA</strain>
        <tissue evidence="1">Liver</tissue>
    </source>
</reference>
<evidence type="ECO:0000313" key="1">
    <source>
        <dbReference type="EMBL" id="KAJ1122448.1"/>
    </source>
</evidence>
<dbReference type="EMBL" id="JANPWB010000011">
    <property type="protein sequence ID" value="KAJ1122448.1"/>
    <property type="molecule type" value="Genomic_DNA"/>
</dbReference>
<proteinExistence type="predicted"/>